<comment type="caution">
    <text evidence="3">The sequence shown here is derived from an EMBL/GenBank/DDBJ whole genome shotgun (WGS) entry which is preliminary data.</text>
</comment>
<feature type="region of interest" description="Disordered" evidence="1">
    <location>
        <begin position="89"/>
        <end position="322"/>
    </location>
</feature>
<evidence type="ECO:0000313" key="4">
    <source>
        <dbReference type="Proteomes" id="UP000305095"/>
    </source>
</evidence>
<evidence type="ECO:0008006" key="5">
    <source>
        <dbReference type="Google" id="ProtNLM"/>
    </source>
</evidence>
<accession>A0A4U6RYA0</accession>
<sequence length="322" mass="32726">MLSRALSLATVALLIGCLSAVSAQAQNLEAGKSPSQIFASTCTACHKSPRGLLKSVPAGSLPGFLRQHYTTSGDMAGVLASYLISNGANDPRYQAKDQPKGTKDGAKGRDGRQEANQSPEQPSERPARRRHQDAAPQEGAKPDADGLNPEGRPGRHGKRMVRPSEAPEGAKPDDGQTPQAAGEGKPSRQKHGRRGKPVEEPKSEDGSKSGAATSEPKTEPKAATKREDKGEAEKPAKPAAEPDTAKVDAPKSNGGGEPAAVRPDPVPQVTPAPAAAAPAASEPAAAATPAPAPAAPPVTATAPPPPPPTTPGSGPPEAPTSK</sequence>
<evidence type="ECO:0000313" key="3">
    <source>
        <dbReference type="EMBL" id="TKV77286.1"/>
    </source>
</evidence>
<dbReference type="EMBL" id="SZZP01000025">
    <property type="protein sequence ID" value="TKV77286.1"/>
    <property type="molecule type" value="Genomic_DNA"/>
</dbReference>
<dbReference type="AlphaFoldDB" id="A0A4U6RYA0"/>
<dbReference type="RefSeq" id="WP_137482785.1">
    <property type="nucleotide sequence ID" value="NZ_SZZP01000025.1"/>
</dbReference>
<name>A0A4U6RYA0_BRAEL</name>
<feature type="chain" id="PRO_5020599328" description="Cytochrome c domain-containing protein" evidence="2">
    <location>
        <begin position="26"/>
        <end position="322"/>
    </location>
</feature>
<protein>
    <recommendedName>
        <fullName evidence="5">Cytochrome c domain-containing protein</fullName>
    </recommendedName>
</protein>
<proteinExistence type="predicted"/>
<feature type="compositionally biased region" description="Pro residues" evidence="1">
    <location>
        <begin position="290"/>
        <end position="322"/>
    </location>
</feature>
<dbReference type="Proteomes" id="UP000305095">
    <property type="component" value="Unassembled WGS sequence"/>
</dbReference>
<feature type="compositionally biased region" description="Basic and acidic residues" evidence="1">
    <location>
        <begin position="93"/>
        <end position="113"/>
    </location>
</feature>
<feature type="compositionally biased region" description="Basic and acidic residues" evidence="1">
    <location>
        <begin position="216"/>
        <end position="236"/>
    </location>
</feature>
<gene>
    <name evidence="3" type="ORF">FDV58_32665</name>
</gene>
<feature type="compositionally biased region" description="Basic and acidic residues" evidence="1">
    <location>
        <begin position="196"/>
        <end position="207"/>
    </location>
</feature>
<evidence type="ECO:0000256" key="1">
    <source>
        <dbReference type="SAM" id="MobiDB-lite"/>
    </source>
</evidence>
<reference evidence="3 4" key="1">
    <citation type="submission" date="2019-05" db="EMBL/GenBank/DDBJ databases">
        <title>Draft Genome of Bradyrhizobium elkanii strain SEMIA 938, Used in Commercial Inoculants for Lupinus spp. in Brazil.</title>
        <authorList>
            <person name="Hungria M."/>
            <person name="Delamuta J.R.M."/>
            <person name="Ribeiro R.A."/>
            <person name="Nogueira M.A."/>
        </authorList>
    </citation>
    <scope>NUCLEOTIDE SEQUENCE [LARGE SCALE GENOMIC DNA]</scope>
    <source>
        <strain evidence="3 4">Semia 938</strain>
    </source>
</reference>
<dbReference type="PROSITE" id="PS51257">
    <property type="entry name" value="PROKAR_LIPOPROTEIN"/>
    <property type="match status" value="1"/>
</dbReference>
<feature type="signal peptide" evidence="2">
    <location>
        <begin position="1"/>
        <end position="25"/>
    </location>
</feature>
<organism evidence="3 4">
    <name type="scientific">Bradyrhizobium elkanii</name>
    <dbReference type="NCBI Taxonomy" id="29448"/>
    <lineage>
        <taxon>Bacteria</taxon>
        <taxon>Pseudomonadati</taxon>
        <taxon>Pseudomonadota</taxon>
        <taxon>Alphaproteobacteria</taxon>
        <taxon>Hyphomicrobiales</taxon>
        <taxon>Nitrobacteraceae</taxon>
        <taxon>Bradyrhizobium</taxon>
    </lineage>
</organism>
<keyword evidence="2" id="KW-0732">Signal</keyword>
<feature type="compositionally biased region" description="Low complexity" evidence="1">
    <location>
        <begin position="271"/>
        <end position="289"/>
    </location>
</feature>
<evidence type="ECO:0000256" key="2">
    <source>
        <dbReference type="SAM" id="SignalP"/>
    </source>
</evidence>